<protein>
    <submittedName>
        <fullName evidence="3">Putative plasmid resolvase</fullName>
    </submittedName>
</protein>
<dbReference type="AlphaFoldDB" id="A0A142BVL0"/>
<dbReference type="Pfam" id="PF07508">
    <property type="entry name" value="Recombinase"/>
    <property type="match status" value="1"/>
</dbReference>
<dbReference type="GO" id="GO:0003677">
    <property type="term" value="F:DNA binding"/>
    <property type="evidence" value="ECO:0007669"/>
    <property type="project" value="InterPro"/>
</dbReference>
<evidence type="ECO:0000259" key="1">
    <source>
        <dbReference type="PROSITE" id="PS51736"/>
    </source>
</evidence>
<gene>
    <name evidence="3" type="primary">res</name>
</gene>
<dbReference type="InterPro" id="IPR038109">
    <property type="entry name" value="DNA_bind_recomb_sf"/>
</dbReference>
<dbReference type="PANTHER" id="PTHR30461">
    <property type="entry name" value="DNA-INVERTASE FROM LAMBDOID PROPHAGE"/>
    <property type="match status" value="1"/>
</dbReference>
<dbReference type="PANTHER" id="PTHR30461:SF23">
    <property type="entry name" value="DNA RECOMBINASE-RELATED"/>
    <property type="match status" value="1"/>
</dbReference>
<dbReference type="InterPro" id="IPR036162">
    <property type="entry name" value="Resolvase-like_N_sf"/>
</dbReference>
<dbReference type="Pfam" id="PF14287">
    <property type="entry name" value="DUF4368"/>
    <property type="match status" value="1"/>
</dbReference>
<dbReference type="Pfam" id="PF13408">
    <property type="entry name" value="Zn_ribbon_recom"/>
    <property type="match status" value="1"/>
</dbReference>
<feature type="domain" description="Recombinase" evidence="2">
    <location>
        <begin position="165"/>
        <end position="307"/>
    </location>
</feature>
<accession>A0A142BVL0</accession>
<organism evidence="3">
    <name type="scientific">uncultured bacterium IN-02</name>
    <dbReference type="NCBI Taxonomy" id="1805580"/>
    <lineage>
        <taxon>Bacteria</taxon>
        <taxon>environmental samples</taxon>
    </lineage>
</organism>
<dbReference type="SMART" id="SM00857">
    <property type="entry name" value="Resolvase"/>
    <property type="match status" value="1"/>
</dbReference>
<evidence type="ECO:0000259" key="2">
    <source>
        <dbReference type="PROSITE" id="PS51737"/>
    </source>
</evidence>
<dbReference type="Gene3D" id="3.90.1750.20">
    <property type="entry name" value="Putative Large Serine Recombinase, Chain B, Domain 2"/>
    <property type="match status" value="1"/>
</dbReference>
<reference evidence="3" key="1">
    <citation type="journal article" date="2016" name="Appl. Environ. Microbiol.">
        <title>Diversity of the Tetracycline Mobilome within a Chinese Pig Manure Sample.</title>
        <authorList>
            <person name="Leclercq S.O."/>
            <person name="Wang C."/>
            <person name="Zhu Y."/>
            <person name="Wu H."/>
            <person name="Du X."/>
            <person name="Liu Z."/>
            <person name="Feng J."/>
        </authorList>
    </citation>
    <scope>NUCLEOTIDE SEQUENCE</scope>
</reference>
<sequence>MRIQNIHRVGIYLRLSRDDGNSNAESMSIVTQKRMLTDYVKERGWDLTETYIDDGYSGTTFDRPAFQRMLKDIERGHIDCVITKDLSRLGRNYAKTGYYTEEYFLEHGVRYIAVNDNVDTMKDDNDIAPFKNILNEMYAKDISRKVRAARAVNAKQGKFLGSKPPFGYTRCPTDKHKLIIDEKPAQIIARMFEMFASGDSGRHISDIFNKEGIPSPRAYFYQQAGRENPLNESMTWNSNTVMQLLKNQVYIGNMVQGKRRVTSFKTKSRAVVPEEDWIVVENTHDAIIGKDLWAKVQKKIATGKSPHVTKSGEISLFAGIARCADCGAAMTFNTKQYDGKTYYIYKCSRYAVHGKSSCSIHHVPASALEEAVLQNIRFNAQLLSENDEELLGKLIELGARGQQREIREAETKLNESVKRLEVVEGMAQKLFEERCTGNVPDSVFKKLMQNYDVEQANLNQIIAEKRNVLMEMENAAIDISAWAEEFKQYTNIDKLDRRIVTTLIDSVEVHESTKENGVVRQHITVNYKFVGQLNA</sequence>
<dbReference type="SUPFAM" id="SSF53041">
    <property type="entry name" value="Resolvase-like"/>
    <property type="match status" value="1"/>
</dbReference>
<dbReference type="Pfam" id="PF00239">
    <property type="entry name" value="Resolvase"/>
    <property type="match status" value="1"/>
</dbReference>
<dbReference type="Gene3D" id="3.40.50.1390">
    <property type="entry name" value="Resolvase, N-terminal catalytic domain"/>
    <property type="match status" value="1"/>
</dbReference>
<dbReference type="InterPro" id="IPR025827">
    <property type="entry name" value="Zn_ribbon_recom_dom"/>
</dbReference>
<dbReference type="EMBL" id="KU736867">
    <property type="protein sequence ID" value="AMP42148.1"/>
    <property type="molecule type" value="Genomic_DNA"/>
</dbReference>
<dbReference type="PROSITE" id="PS51736">
    <property type="entry name" value="RECOMBINASES_3"/>
    <property type="match status" value="1"/>
</dbReference>
<dbReference type="GO" id="GO:0000150">
    <property type="term" value="F:DNA strand exchange activity"/>
    <property type="evidence" value="ECO:0007669"/>
    <property type="project" value="InterPro"/>
</dbReference>
<dbReference type="InterPro" id="IPR025378">
    <property type="entry name" value="DUF4368"/>
</dbReference>
<name>A0A142BVL0_9BACT</name>
<dbReference type="PROSITE" id="PS51737">
    <property type="entry name" value="RECOMBINASE_DNA_BIND"/>
    <property type="match status" value="1"/>
</dbReference>
<dbReference type="InterPro" id="IPR011109">
    <property type="entry name" value="DNA_bind_recombinase_dom"/>
</dbReference>
<feature type="domain" description="Resolvase/invertase-type recombinase catalytic" evidence="1">
    <location>
        <begin position="8"/>
        <end position="157"/>
    </location>
</feature>
<reference evidence="3" key="2">
    <citation type="submission" date="2016-02" db="EMBL/GenBank/DDBJ databases">
        <authorList>
            <person name="Wen L."/>
            <person name="He K."/>
            <person name="Yang H."/>
        </authorList>
    </citation>
    <scope>NUCLEOTIDE SEQUENCE</scope>
</reference>
<proteinExistence type="predicted"/>
<dbReference type="InterPro" id="IPR050639">
    <property type="entry name" value="SSR_resolvase"/>
</dbReference>
<dbReference type="InterPro" id="IPR006119">
    <property type="entry name" value="Resolv_N"/>
</dbReference>
<dbReference type="CDD" id="cd03770">
    <property type="entry name" value="SR_TndX_transposase"/>
    <property type="match status" value="1"/>
</dbReference>
<evidence type="ECO:0000313" key="3">
    <source>
        <dbReference type="EMBL" id="AMP42148.1"/>
    </source>
</evidence>